<evidence type="ECO:0000259" key="2">
    <source>
        <dbReference type="Pfam" id="PF07985"/>
    </source>
</evidence>
<gene>
    <name evidence="3" type="ORF">GH714_036846</name>
</gene>
<protein>
    <recommendedName>
        <fullName evidence="2">SRR1-like domain-containing protein</fullName>
    </recommendedName>
</protein>
<dbReference type="GO" id="GO:0005737">
    <property type="term" value="C:cytoplasm"/>
    <property type="evidence" value="ECO:0007669"/>
    <property type="project" value="TreeGrafter"/>
</dbReference>
<comment type="caution">
    <text evidence="3">The sequence shown here is derived from an EMBL/GenBank/DDBJ whole genome shotgun (WGS) entry which is preliminary data.</text>
</comment>
<sequence length="221" mass="25796">MEASAKILTLDNHACNGEWTIVLPRRGKQRRKFPKIRTLEQQLQPWVPTDLESDPNRQSKLIEKMQTSECCNLDEKEFSWIGDIEVFDPVLSATESRVLEVLGCSVLSMNEHGRRRVTKPTIFYMPHCEAELYNNLLQANWGVDLLNCIVLFGNSFELYRYLSEFRNSTLVDSSRHIVAVREFTHEYVIKTISNDYFAAFHDSSWHFFSPVLETELQLFKN</sequence>
<dbReference type="PANTHER" id="PTHR28626:SF3">
    <property type="entry name" value="SRR1-LIKE PROTEIN"/>
    <property type="match status" value="1"/>
</dbReference>
<dbReference type="InterPro" id="IPR040044">
    <property type="entry name" value="SRR1L"/>
</dbReference>
<comment type="similarity">
    <text evidence="1">Belongs to the SRR1 family.</text>
</comment>
<dbReference type="InterPro" id="IPR012942">
    <property type="entry name" value="SRR1-like"/>
</dbReference>
<evidence type="ECO:0000256" key="1">
    <source>
        <dbReference type="ARBA" id="ARBA00009856"/>
    </source>
</evidence>
<dbReference type="AlphaFoldDB" id="A0A6A6NF33"/>
<keyword evidence="4" id="KW-1185">Reference proteome</keyword>
<proteinExistence type="inferred from homology"/>
<dbReference type="Pfam" id="PF07985">
    <property type="entry name" value="SRR1"/>
    <property type="match status" value="1"/>
</dbReference>
<evidence type="ECO:0000313" key="4">
    <source>
        <dbReference type="Proteomes" id="UP000467840"/>
    </source>
</evidence>
<reference evidence="3 4" key="1">
    <citation type="journal article" date="2020" name="Mol. Plant">
        <title>The Chromosome-Based Rubber Tree Genome Provides New Insights into Spurge Genome Evolution and Rubber Biosynthesis.</title>
        <authorList>
            <person name="Liu J."/>
            <person name="Shi C."/>
            <person name="Shi C.C."/>
            <person name="Li W."/>
            <person name="Zhang Q.J."/>
            <person name="Zhang Y."/>
            <person name="Li K."/>
            <person name="Lu H.F."/>
            <person name="Shi C."/>
            <person name="Zhu S.T."/>
            <person name="Xiao Z.Y."/>
            <person name="Nan H."/>
            <person name="Yue Y."/>
            <person name="Zhu X.G."/>
            <person name="Wu Y."/>
            <person name="Hong X.N."/>
            <person name="Fan G.Y."/>
            <person name="Tong Y."/>
            <person name="Zhang D."/>
            <person name="Mao C.L."/>
            <person name="Liu Y.L."/>
            <person name="Hao S.J."/>
            <person name="Liu W.Q."/>
            <person name="Lv M.Q."/>
            <person name="Zhang H.B."/>
            <person name="Liu Y."/>
            <person name="Hu-Tang G.R."/>
            <person name="Wang J.P."/>
            <person name="Wang J.H."/>
            <person name="Sun Y.H."/>
            <person name="Ni S.B."/>
            <person name="Chen W.B."/>
            <person name="Zhang X.C."/>
            <person name="Jiao Y.N."/>
            <person name="Eichler E.E."/>
            <person name="Li G.H."/>
            <person name="Liu X."/>
            <person name="Gao L.Z."/>
        </authorList>
    </citation>
    <scope>NUCLEOTIDE SEQUENCE [LARGE SCALE GENOMIC DNA]</scope>
    <source>
        <strain evidence="4">cv. GT1</strain>
        <tissue evidence="3">Leaf</tissue>
    </source>
</reference>
<dbReference type="Proteomes" id="UP000467840">
    <property type="component" value="Chromosome 11"/>
</dbReference>
<dbReference type="GO" id="GO:0005634">
    <property type="term" value="C:nucleus"/>
    <property type="evidence" value="ECO:0007669"/>
    <property type="project" value="TreeGrafter"/>
</dbReference>
<dbReference type="PANTHER" id="PTHR28626">
    <property type="entry name" value="SRR1-LIKE PROTEIN"/>
    <property type="match status" value="1"/>
</dbReference>
<accession>A0A6A6NF33</accession>
<dbReference type="EMBL" id="JAAGAX010000002">
    <property type="protein sequence ID" value="KAF2323759.1"/>
    <property type="molecule type" value="Genomic_DNA"/>
</dbReference>
<organism evidence="3 4">
    <name type="scientific">Hevea brasiliensis</name>
    <name type="common">Para rubber tree</name>
    <name type="synonym">Siphonia brasiliensis</name>
    <dbReference type="NCBI Taxonomy" id="3981"/>
    <lineage>
        <taxon>Eukaryota</taxon>
        <taxon>Viridiplantae</taxon>
        <taxon>Streptophyta</taxon>
        <taxon>Embryophyta</taxon>
        <taxon>Tracheophyta</taxon>
        <taxon>Spermatophyta</taxon>
        <taxon>Magnoliopsida</taxon>
        <taxon>eudicotyledons</taxon>
        <taxon>Gunneridae</taxon>
        <taxon>Pentapetalae</taxon>
        <taxon>rosids</taxon>
        <taxon>fabids</taxon>
        <taxon>Malpighiales</taxon>
        <taxon>Euphorbiaceae</taxon>
        <taxon>Crotonoideae</taxon>
        <taxon>Micrandreae</taxon>
        <taxon>Hevea</taxon>
    </lineage>
</organism>
<evidence type="ECO:0000313" key="3">
    <source>
        <dbReference type="EMBL" id="KAF2323759.1"/>
    </source>
</evidence>
<name>A0A6A6NF33_HEVBR</name>
<feature type="domain" description="SRR1-like" evidence="2">
    <location>
        <begin position="77"/>
        <end position="207"/>
    </location>
</feature>